<dbReference type="Gene3D" id="1.50.10.10">
    <property type="match status" value="1"/>
</dbReference>
<dbReference type="HOGENOM" id="CLU_010399_3_1_10"/>
<dbReference type="PANTHER" id="PTHR31616:SF0">
    <property type="entry name" value="GLUCAN 1,4-ALPHA-GLUCOSIDASE"/>
    <property type="match status" value="1"/>
</dbReference>
<dbReference type="Pfam" id="PF00723">
    <property type="entry name" value="Glyco_hydro_15"/>
    <property type="match status" value="1"/>
</dbReference>
<dbReference type="GO" id="GO:0005975">
    <property type="term" value="P:carbohydrate metabolic process"/>
    <property type="evidence" value="ECO:0007669"/>
    <property type="project" value="InterPro"/>
</dbReference>
<dbReference type="eggNOG" id="COG3387">
    <property type="taxonomic scope" value="Bacteria"/>
</dbReference>
<dbReference type="GeneID" id="78082864"/>
<dbReference type="EMBL" id="ADLW01000010">
    <property type="protein sequence ID" value="EGK05969.1"/>
    <property type="molecule type" value="Genomic_DNA"/>
</dbReference>
<dbReference type="OrthoDB" id="3902805at2"/>
<organism evidence="3 4">
    <name type="scientific">Dysgonomonas mossii DSM 22836</name>
    <dbReference type="NCBI Taxonomy" id="742767"/>
    <lineage>
        <taxon>Bacteria</taxon>
        <taxon>Pseudomonadati</taxon>
        <taxon>Bacteroidota</taxon>
        <taxon>Bacteroidia</taxon>
        <taxon>Bacteroidales</taxon>
        <taxon>Dysgonomonadaceae</taxon>
        <taxon>Dysgonomonas</taxon>
    </lineage>
</organism>
<dbReference type="RefSeq" id="WP_006843603.1">
    <property type="nucleotide sequence ID" value="NZ_AQWJ01000005.1"/>
</dbReference>
<evidence type="ECO:0000259" key="2">
    <source>
        <dbReference type="Pfam" id="PF19291"/>
    </source>
</evidence>
<feature type="domain" description="GH15-like" evidence="1">
    <location>
        <begin position="218"/>
        <end position="582"/>
    </location>
</feature>
<evidence type="ECO:0000313" key="4">
    <source>
        <dbReference type="Proteomes" id="UP000006420"/>
    </source>
</evidence>
<gene>
    <name evidence="3" type="ORF">HMPREF9456_02233</name>
</gene>
<evidence type="ECO:0000313" key="3">
    <source>
        <dbReference type="EMBL" id="EGK05969.1"/>
    </source>
</evidence>
<dbReference type="InterPro" id="IPR012341">
    <property type="entry name" value="6hp_glycosidase-like_sf"/>
</dbReference>
<dbReference type="Proteomes" id="UP000006420">
    <property type="component" value="Unassembled WGS sequence"/>
</dbReference>
<evidence type="ECO:0000259" key="1">
    <source>
        <dbReference type="Pfam" id="PF00723"/>
    </source>
</evidence>
<dbReference type="PANTHER" id="PTHR31616">
    <property type="entry name" value="TREHALASE"/>
    <property type="match status" value="1"/>
</dbReference>
<feature type="domain" description="Trehalase-like N-terminal" evidence="2">
    <location>
        <begin position="8"/>
        <end position="132"/>
    </location>
</feature>
<dbReference type="AlphaFoldDB" id="F8X1I5"/>
<proteinExistence type="predicted"/>
<accession>F8X1I5</accession>
<sequence length="597" mass="70276">MDNLDYGVVGNCKTAALISKEGSIDWLCFPVFDSPSVFSKLLDKDKGGSFSFIVSDSYRITQNYFKETNILCTRFASDEGVFEVLDFMPRYKTRGDEYYIPSEIYRYIRLIDGKPRFRINYTPVMNYARDSVIHKKFAYFIRTFSLVDGNDNIYLYSNIDFDTILNQEEIILEQDQYMLLSYSQKLANIDINRAYLEYQRTKIYWLNWNNRSRKFIEYNDYICRSLLALKLMCYESSGAIMAALTTSIPETIGEVRNWDYRFCWIRDASMSIETLIELGHHSTAKRFMSFVKDILKSKSDSLQIMYGIDGSRTLKEEILPHLAGYENSQPVRIGNAAYFQKQNDTFGYLMDVIHSYYFRFPGTLGELEEMWEVVKSIVRTVYMVWRNPDQSIWEFRNIEKHFVFSKVMCWVALDRAIDIAKLLNQTDYVSAWQKEAMAIKEDVMQNGWNDQIQSFTQAYDNTHMDSSLLLMEQYGFIDANDDRYIKTVKRVKEELYHNGLMYRYKVDDDFGLPSSAFTICTFWLTRALFMIGEKGEARKIFDQLLEYSNHLGLFSEDLDFETKRMLGNFPQAYSHLALIDTALLFSEERKYINFIKP</sequence>
<dbReference type="STRING" id="742767.HMPREF9456_02233"/>
<keyword evidence="4" id="KW-1185">Reference proteome</keyword>
<comment type="caution">
    <text evidence="3">The sequence shown here is derived from an EMBL/GenBank/DDBJ whole genome shotgun (WGS) entry which is preliminary data.</text>
</comment>
<dbReference type="InterPro" id="IPR011613">
    <property type="entry name" value="GH15-like"/>
</dbReference>
<protein>
    <submittedName>
        <fullName evidence="3">Uncharacterized protein</fullName>
    </submittedName>
</protein>
<name>F8X1I5_9BACT</name>
<dbReference type="GO" id="GO:0004553">
    <property type="term" value="F:hydrolase activity, hydrolyzing O-glycosyl compounds"/>
    <property type="evidence" value="ECO:0007669"/>
    <property type="project" value="UniProtKB-ARBA"/>
</dbReference>
<dbReference type="Pfam" id="PF19291">
    <property type="entry name" value="TREH_N"/>
    <property type="match status" value="1"/>
</dbReference>
<dbReference type="InterPro" id="IPR008928">
    <property type="entry name" value="6-hairpin_glycosidase_sf"/>
</dbReference>
<reference evidence="3 4" key="1">
    <citation type="submission" date="2011-04" db="EMBL/GenBank/DDBJ databases">
        <title>The Genome Sequence of Dysgonomonas mossii DSM 22836.</title>
        <authorList>
            <consortium name="The Broad Institute Genome Sequencing Platform"/>
            <person name="Earl A."/>
            <person name="Ward D."/>
            <person name="Feldgarden M."/>
            <person name="Gevers D."/>
            <person name="Pudlo N."/>
            <person name="Martens E."/>
            <person name="Allen-Vercoe E."/>
            <person name="Young S.K."/>
            <person name="Zeng Q."/>
            <person name="Gargeya S."/>
            <person name="Fitzgerald M."/>
            <person name="Haas B."/>
            <person name="Abouelleil A."/>
            <person name="Alvarado L."/>
            <person name="Arachchi H.M."/>
            <person name="Berlin A."/>
            <person name="Brown A."/>
            <person name="Chapman S.B."/>
            <person name="Chen Z."/>
            <person name="Dunbar C."/>
            <person name="Freedman E."/>
            <person name="Gearin G."/>
            <person name="Gellesch M."/>
            <person name="Goldberg J."/>
            <person name="Griggs A."/>
            <person name="Gujja S."/>
            <person name="Heiman D."/>
            <person name="Howarth C."/>
            <person name="Larson L."/>
            <person name="Lui A."/>
            <person name="MacDonald P.J.P."/>
            <person name="Mehta T."/>
            <person name="Montmayeur A."/>
            <person name="Murphy C."/>
            <person name="Neiman D."/>
            <person name="Pearson M."/>
            <person name="Priest M."/>
            <person name="Roberts A."/>
            <person name="Saif S."/>
            <person name="Shea T."/>
            <person name="Shenoy N."/>
            <person name="Sisk P."/>
            <person name="Stolte C."/>
            <person name="Sykes S."/>
            <person name="Yandava C."/>
            <person name="Wortman J."/>
            <person name="Nusbaum C."/>
            <person name="Birren B."/>
        </authorList>
    </citation>
    <scope>NUCLEOTIDE SEQUENCE [LARGE SCALE GENOMIC DNA]</scope>
    <source>
        <strain evidence="3 4">DSM 22836</strain>
    </source>
</reference>
<dbReference type="SUPFAM" id="SSF48208">
    <property type="entry name" value="Six-hairpin glycosidases"/>
    <property type="match status" value="1"/>
</dbReference>
<dbReference type="InterPro" id="IPR045582">
    <property type="entry name" value="Trehalase-like_N"/>
</dbReference>